<evidence type="ECO:0000256" key="2">
    <source>
        <dbReference type="ARBA" id="ARBA00022692"/>
    </source>
</evidence>
<dbReference type="Proteomes" id="UP000653454">
    <property type="component" value="Unassembled WGS sequence"/>
</dbReference>
<sequence>MPEGDDKTEYLCTIAEHGLTPIITIPTRNNNCIDHILVKTKYKSEGLVCKTSVCDHDIPMAFISIEDGTKNNKRQHLKTDYDAVAVDLELVDWSDILSSSDVNEAANKFTFLIKECIDKNTKLISVSRSMFNYKPWITPGLIRCMIQRDRLHLKSRKSPNDATARLIYTRYRNFCKEILRKVKAQYEKNLLNESKEHPKKLWSAIKSICEIKSPRNHASELISAQGSEINSINSHFATIGSVLADKIILQTGKTETELAALAKASSTPTSFFLNPTDPQEISEYIKQLKNESAPGLDGIKNPLLKTLSSFLIKPLTHISICMAGGVCVFPAGWGEGAVQETCGPAADQYHLARHGDNLSPAMVFVTASLYKKNIITRVGRGAAQETWSTPSFLKCECHCHIRWAYMLALVACLDGAVLCALAFLLATRHVTLQPGSFGGHEMHKALVGLWLHGTECATLPHGGAAAALVACLDGAMLCALAFLLATRHVTLQPGSFSGHEMHKGEVNNAYVTDATSISGSRKSLALQPVLIMHPHAPMDMDTYSHYSGRTARSKHGIYANTMHNYQL</sequence>
<dbReference type="GO" id="GO:0016020">
    <property type="term" value="C:membrane"/>
    <property type="evidence" value="ECO:0007669"/>
    <property type="project" value="UniProtKB-SubCell"/>
</dbReference>
<keyword evidence="4 5" id="KW-0472">Membrane</keyword>
<protein>
    <submittedName>
        <fullName evidence="6">(diamondback moth) hypothetical protein</fullName>
    </submittedName>
</protein>
<evidence type="ECO:0000313" key="6">
    <source>
        <dbReference type="EMBL" id="CAG9135797.1"/>
    </source>
</evidence>
<reference evidence="6" key="1">
    <citation type="submission" date="2020-11" db="EMBL/GenBank/DDBJ databases">
        <authorList>
            <person name="Whiteford S."/>
        </authorList>
    </citation>
    <scope>NUCLEOTIDE SEQUENCE</scope>
</reference>
<evidence type="ECO:0000256" key="3">
    <source>
        <dbReference type="ARBA" id="ARBA00022989"/>
    </source>
</evidence>
<evidence type="ECO:0000256" key="4">
    <source>
        <dbReference type="ARBA" id="ARBA00023136"/>
    </source>
</evidence>
<proteinExistence type="predicted"/>
<dbReference type="Pfam" id="PF10242">
    <property type="entry name" value="L_HMGIC_fpl"/>
    <property type="match status" value="1"/>
</dbReference>
<keyword evidence="7" id="KW-1185">Reference proteome</keyword>
<dbReference type="InterPro" id="IPR019372">
    <property type="entry name" value="LHFPL"/>
</dbReference>
<keyword evidence="3 5" id="KW-1133">Transmembrane helix</keyword>
<dbReference type="PANTHER" id="PTHR47510:SF3">
    <property type="entry name" value="ENDO_EXONUCLEASE_PHOSPHATASE DOMAIN-CONTAINING PROTEIN"/>
    <property type="match status" value="1"/>
</dbReference>
<dbReference type="AlphaFoldDB" id="A0A8S4G850"/>
<dbReference type="EMBL" id="CAJHNJ030000114">
    <property type="protein sequence ID" value="CAG9135797.1"/>
    <property type="molecule type" value="Genomic_DNA"/>
</dbReference>
<comment type="caution">
    <text evidence="6">The sequence shown here is derived from an EMBL/GenBank/DDBJ whole genome shotgun (WGS) entry which is preliminary data.</text>
</comment>
<comment type="subcellular location">
    <subcellularLocation>
        <location evidence="1">Membrane</location>
        <topology evidence="1">Multi-pass membrane protein</topology>
    </subcellularLocation>
</comment>
<evidence type="ECO:0000256" key="1">
    <source>
        <dbReference type="ARBA" id="ARBA00004141"/>
    </source>
</evidence>
<evidence type="ECO:0000256" key="5">
    <source>
        <dbReference type="SAM" id="Phobius"/>
    </source>
</evidence>
<keyword evidence="2 5" id="KW-0812">Transmembrane</keyword>
<organism evidence="6 7">
    <name type="scientific">Plutella xylostella</name>
    <name type="common">Diamondback moth</name>
    <name type="synonym">Plutella maculipennis</name>
    <dbReference type="NCBI Taxonomy" id="51655"/>
    <lineage>
        <taxon>Eukaryota</taxon>
        <taxon>Metazoa</taxon>
        <taxon>Ecdysozoa</taxon>
        <taxon>Arthropoda</taxon>
        <taxon>Hexapoda</taxon>
        <taxon>Insecta</taxon>
        <taxon>Pterygota</taxon>
        <taxon>Neoptera</taxon>
        <taxon>Endopterygota</taxon>
        <taxon>Lepidoptera</taxon>
        <taxon>Glossata</taxon>
        <taxon>Ditrysia</taxon>
        <taxon>Yponomeutoidea</taxon>
        <taxon>Plutellidae</taxon>
        <taxon>Plutella</taxon>
    </lineage>
</organism>
<evidence type="ECO:0000313" key="7">
    <source>
        <dbReference type="Proteomes" id="UP000653454"/>
    </source>
</evidence>
<dbReference type="PANTHER" id="PTHR47510">
    <property type="entry name" value="REVERSE TRANSCRIPTASE DOMAIN-CONTAINING PROTEIN"/>
    <property type="match status" value="1"/>
</dbReference>
<name>A0A8S4G850_PLUXY</name>
<accession>A0A8S4G850</accession>
<feature type="transmembrane region" description="Helical" evidence="5">
    <location>
        <begin position="403"/>
        <end position="426"/>
    </location>
</feature>
<gene>
    <name evidence="6" type="ORF">PLXY2_LOCUS14042</name>
</gene>